<comment type="caution">
    <text evidence="13">The sequence shown here is derived from an EMBL/GenBank/DDBJ whole genome shotgun (WGS) entry which is preliminary data.</text>
</comment>
<feature type="transmembrane region" description="Helical" evidence="11">
    <location>
        <begin position="381"/>
        <end position="404"/>
    </location>
</feature>
<feature type="transmembrane region" description="Helical" evidence="11">
    <location>
        <begin position="425"/>
        <end position="449"/>
    </location>
</feature>
<dbReference type="SUPFAM" id="SSF50156">
    <property type="entry name" value="PDZ domain-like"/>
    <property type="match status" value="1"/>
</dbReference>
<name>A0ABP9TQI7_9MICC</name>
<dbReference type="InterPro" id="IPR001478">
    <property type="entry name" value="PDZ"/>
</dbReference>
<dbReference type="PANTHER" id="PTHR42837:SF2">
    <property type="entry name" value="MEMBRANE METALLOPROTEASE ARASP2, CHLOROPLASTIC-RELATED"/>
    <property type="match status" value="1"/>
</dbReference>
<evidence type="ECO:0000256" key="6">
    <source>
        <dbReference type="ARBA" id="ARBA00022801"/>
    </source>
</evidence>
<evidence type="ECO:0000256" key="4">
    <source>
        <dbReference type="ARBA" id="ARBA00022670"/>
    </source>
</evidence>
<evidence type="ECO:0000256" key="2">
    <source>
        <dbReference type="ARBA" id="ARBA00004141"/>
    </source>
</evidence>
<feature type="domain" description="PDZ" evidence="12">
    <location>
        <begin position="158"/>
        <end position="249"/>
    </location>
</feature>
<gene>
    <name evidence="13" type="ORF">GCM10025778_17780</name>
</gene>
<protein>
    <submittedName>
        <fullName evidence="13">Site-2 protease family protein</fullName>
    </submittedName>
</protein>
<proteinExistence type="inferred from homology"/>
<dbReference type="Gene3D" id="2.30.42.10">
    <property type="match status" value="1"/>
</dbReference>
<evidence type="ECO:0000259" key="12">
    <source>
        <dbReference type="SMART" id="SM00228"/>
    </source>
</evidence>
<keyword evidence="4 13" id="KW-0645">Protease</keyword>
<evidence type="ECO:0000313" key="13">
    <source>
        <dbReference type="EMBL" id="GAA5227245.1"/>
    </source>
</evidence>
<dbReference type="GO" id="GO:0006508">
    <property type="term" value="P:proteolysis"/>
    <property type="evidence" value="ECO:0007669"/>
    <property type="project" value="UniProtKB-KW"/>
</dbReference>
<evidence type="ECO:0000256" key="8">
    <source>
        <dbReference type="ARBA" id="ARBA00022989"/>
    </source>
</evidence>
<sequence>MSILLFILGVLIMVIAVGVSIGLHEVGHLVPAKAFGVRVPQYMIGFGKTLWSFKRGDTEYGFKAIPLGGYISMIGMYPPAKNKGAVGATDAPVLRKSSTGMFQQMADEARHMAAEQLQDGDDNRLFYKLPVHKRIIIMLGGPIMNLLIGIVMIGIVTVGFGLPTQTSTVADVYKCVVPLGQEANRDSSVNDGCLPSDVAGPAYAAGLRPGDVITSFDGAPVGETDWAALTASIRSHAGESVALDYEREGVAHSTTITPYKTERPMVNEAGQLITDSSGATKTQDVGFIGMGSKVSNISQPVSAVLPAVGQQLTGVAKVVIDLPARVAAVGKAAFTDAPRDPNGPISVVGVGRIAGEISAMEQIGVVDKAASLVSLVGGLNIALFVFNLIPLLPLDGGHIIGALYESIRRLFAKIFHRADPGPVDIAKMLPLTYVVFAGMLVMGAVLVYADIVKPVTLSN</sequence>
<evidence type="ECO:0000256" key="10">
    <source>
        <dbReference type="ARBA" id="ARBA00023136"/>
    </source>
</evidence>
<evidence type="ECO:0000256" key="1">
    <source>
        <dbReference type="ARBA" id="ARBA00001947"/>
    </source>
</evidence>
<keyword evidence="6" id="KW-0378">Hydrolase</keyword>
<dbReference type="Proteomes" id="UP001501257">
    <property type="component" value="Unassembled WGS sequence"/>
</dbReference>
<dbReference type="EMBL" id="BAABLK010000027">
    <property type="protein sequence ID" value="GAA5227245.1"/>
    <property type="molecule type" value="Genomic_DNA"/>
</dbReference>
<keyword evidence="10 11" id="KW-0472">Membrane</keyword>
<organism evidence="13 14">
    <name type="scientific">Paeniglutamicibacter antarcticus</name>
    <dbReference type="NCBI Taxonomy" id="494023"/>
    <lineage>
        <taxon>Bacteria</taxon>
        <taxon>Bacillati</taxon>
        <taxon>Actinomycetota</taxon>
        <taxon>Actinomycetes</taxon>
        <taxon>Micrococcales</taxon>
        <taxon>Micrococcaceae</taxon>
        <taxon>Paeniglutamicibacter</taxon>
    </lineage>
</organism>
<evidence type="ECO:0000256" key="7">
    <source>
        <dbReference type="ARBA" id="ARBA00022833"/>
    </source>
</evidence>
<comment type="similarity">
    <text evidence="3">Belongs to the peptidase M50B family.</text>
</comment>
<evidence type="ECO:0000256" key="11">
    <source>
        <dbReference type="SAM" id="Phobius"/>
    </source>
</evidence>
<dbReference type="RefSeq" id="WP_345467693.1">
    <property type="nucleotide sequence ID" value="NZ_BAABLK010000027.1"/>
</dbReference>
<dbReference type="CDD" id="cd06163">
    <property type="entry name" value="S2P-M50_PDZ_RseP-like"/>
    <property type="match status" value="1"/>
</dbReference>
<keyword evidence="8 11" id="KW-1133">Transmembrane helix</keyword>
<evidence type="ECO:0000256" key="9">
    <source>
        <dbReference type="ARBA" id="ARBA00023049"/>
    </source>
</evidence>
<dbReference type="SMART" id="SM00228">
    <property type="entry name" value="PDZ"/>
    <property type="match status" value="1"/>
</dbReference>
<dbReference type="InterPro" id="IPR041489">
    <property type="entry name" value="PDZ_6"/>
</dbReference>
<evidence type="ECO:0000256" key="5">
    <source>
        <dbReference type="ARBA" id="ARBA00022692"/>
    </source>
</evidence>
<dbReference type="Pfam" id="PF17820">
    <property type="entry name" value="PDZ_6"/>
    <property type="match status" value="1"/>
</dbReference>
<dbReference type="InterPro" id="IPR036034">
    <property type="entry name" value="PDZ_sf"/>
</dbReference>
<comment type="cofactor">
    <cofactor evidence="1">
        <name>Zn(2+)</name>
        <dbReference type="ChEBI" id="CHEBI:29105"/>
    </cofactor>
</comment>
<keyword evidence="14" id="KW-1185">Reference proteome</keyword>
<reference evidence="14" key="1">
    <citation type="journal article" date="2019" name="Int. J. Syst. Evol. Microbiol.">
        <title>The Global Catalogue of Microorganisms (GCM) 10K type strain sequencing project: providing services to taxonomists for standard genome sequencing and annotation.</title>
        <authorList>
            <consortium name="The Broad Institute Genomics Platform"/>
            <consortium name="The Broad Institute Genome Sequencing Center for Infectious Disease"/>
            <person name="Wu L."/>
            <person name="Ma J."/>
        </authorList>
    </citation>
    <scope>NUCLEOTIDE SEQUENCE [LARGE SCALE GENOMIC DNA]</scope>
    <source>
        <strain evidence="14">JCM 18952</strain>
    </source>
</reference>
<dbReference type="PANTHER" id="PTHR42837">
    <property type="entry name" value="REGULATOR OF SIGMA-E PROTEASE RSEP"/>
    <property type="match status" value="1"/>
</dbReference>
<comment type="subcellular location">
    <subcellularLocation>
        <location evidence="2">Membrane</location>
        <topology evidence="2">Multi-pass membrane protein</topology>
    </subcellularLocation>
</comment>
<accession>A0ABP9TQI7</accession>
<dbReference type="InterPro" id="IPR004387">
    <property type="entry name" value="Pept_M50_Zn"/>
</dbReference>
<keyword evidence="9" id="KW-0482">Metalloprotease</keyword>
<dbReference type="Pfam" id="PF02163">
    <property type="entry name" value="Peptidase_M50"/>
    <property type="match status" value="1"/>
</dbReference>
<evidence type="ECO:0000256" key="3">
    <source>
        <dbReference type="ARBA" id="ARBA00007931"/>
    </source>
</evidence>
<keyword evidence="5 11" id="KW-0812">Transmembrane</keyword>
<dbReference type="GO" id="GO:0008233">
    <property type="term" value="F:peptidase activity"/>
    <property type="evidence" value="ECO:0007669"/>
    <property type="project" value="UniProtKB-KW"/>
</dbReference>
<keyword evidence="7" id="KW-0862">Zinc</keyword>
<evidence type="ECO:0000313" key="14">
    <source>
        <dbReference type="Proteomes" id="UP001501257"/>
    </source>
</evidence>
<feature type="transmembrane region" description="Helical" evidence="11">
    <location>
        <begin position="135"/>
        <end position="162"/>
    </location>
</feature>
<dbReference type="InterPro" id="IPR008915">
    <property type="entry name" value="Peptidase_M50"/>
</dbReference>